<sequence length="503" mass="56524">MWYSKRSPPRVPTDTVIRMHYFDDTIVFRTFVLYTLFVFDEVLDAQQLKSALERVVTREGWNKLGGRLRRDESGQYLEIHVPETFSSERPAIGFTHVEESSQKAADHPVASRIPKSPSGSRPAIAGDPSELVPLVMGPDVPQSQDDYLYSDRPALGLRVVSFSDKTVVVLHWLHSLFDAVAMGAVLDAWTLALQGREEEIPTPQGVREDPLAEFGMYPTEKHVLADRRLYTSGLVKYGANNILDITWRRKANRVVCVPKAFLDKLRAQAMDDLAAAGYENPFVSEGDVLVAWFSRIAAQNIPKDSDRTETLFDAGQLPQKVAIQNAYGQRPTLEKDHLLLPGRPYLSNCVGFVIALLPARELHAKPLGHTALALRRALETQGRRAQLEAYAAVVRDDPKNKIIPLFGNAGMQLLMFSNWQKARLFETNFSSAAVRPRDEEEEEAKKKPLRPSYVQAMQSPYSFPDGFMIPGKDALGNYWIGGDRVQTFWEMMEKEMASDDDSG</sequence>
<evidence type="ECO:0008006" key="4">
    <source>
        <dbReference type="Google" id="ProtNLM"/>
    </source>
</evidence>
<name>A0ABR1WW11_9PEZI</name>
<evidence type="ECO:0000313" key="3">
    <source>
        <dbReference type="Proteomes" id="UP001480595"/>
    </source>
</evidence>
<gene>
    <name evidence="2" type="ORF">PG994_002305</name>
</gene>
<evidence type="ECO:0000313" key="2">
    <source>
        <dbReference type="EMBL" id="KAK8087331.1"/>
    </source>
</evidence>
<evidence type="ECO:0000256" key="1">
    <source>
        <dbReference type="SAM" id="MobiDB-lite"/>
    </source>
</evidence>
<proteinExistence type="predicted"/>
<organism evidence="2 3">
    <name type="scientific">Apiospora phragmitis</name>
    <dbReference type="NCBI Taxonomy" id="2905665"/>
    <lineage>
        <taxon>Eukaryota</taxon>
        <taxon>Fungi</taxon>
        <taxon>Dikarya</taxon>
        <taxon>Ascomycota</taxon>
        <taxon>Pezizomycotina</taxon>
        <taxon>Sordariomycetes</taxon>
        <taxon>Xylariomycetidae</taxon>
        <taxon>Amphisphaeriales</taxon>
        <taxon>Apiosporaceae</taxon>
        <taxon>Apiospora</taxon>
    </lineage>
</organism>
<dbReference type="RefSeq" id="XP_066721855.1">
    <property type="nucleotide sequence ID" value="XM_066853714.1"/>
</dbReference>
<dbReference type="Proteomes" id="UP001480595">
    <property type="component" value="Unassembled WGS sequence"/>
</dbReference>
<comment type="caution">
    <text evidence="2">The sequence shown here is derived from an EMBL/GenBank/DDBJ whole genome shotgun (WGS) entry which is preliminary data.</text>
</comment>
<dbReference type="InterPro" id="IPR023213">
    <property type="entry name" value="CAT-like_dom_sf"/>
</dbReference>
<keyword evidence="3" id="KW-1185">Reference proteome</keyword>
<dbReference type="GeneID" id="92086777"/>
<accession>A0ABR1WW11</accession>
<feature type="region of interest" description="Disordered" evidence="1">
    <location>
        <begin position="101"/>
        <end position="128"/>
    </location>
</feature>
<protein>
    <recommendedName>
        <fullName evidence="4">LysR family regulatory protein</fullName>
    </recommendedName>
</protein>
<reference evidence="2 3" key="1">
    <citation type="submission" date="2023-01" db="EMBL/GenBank/DDBJ databases">
        <title>Analysis of 21 Apiospora genomes using comparative genomics revels a genus with tremendous synthesis potential of carbohydrate active enzymes and secondary metabolites.</title>
        <authorList>
            <person name="Sorensen T."/>
        </authorList>
    </citation>
    <scope>NUCLEOTIDE SEQUENCE [LARGE SCALE GENOMIC DNA]</scope>
    <source>
        <strain evidence="2 3">CBS 135458</strain>
    </source>
</reference>
<dbReference type="Gene3D" id="3.30.559.10">
    <property type="entry name" value="Chloramphenicol acetyltransferase-like domain"/>
    <property type="match status" value="2"/>
</dbReference>
<dbReference type="EMBL" id="JAQQWL010000002">
    <property type="protein sequence ID" value="KAK8087331.1"/>
    <property type="molecule type" value="Genomic_DNA"/>
</dbReference>